<evidence type="ECO:0000313" key="6">
    <source>
        <dbReference type="EMBL" id="CAE0759775.1"/>
    </source>
</evidence>
<evidence type="ECO:0000256" key="4">
    <source>
        <dbReference type="ARBA" id="ARBA00022640"/>
    </source>
</evidence>
<dbReference type="GO" id="GO:0009507">
    <property type="term" value="C:chloroplast"/>
    <property type="evidence" value="ECO:0007669"/>
    <property type="project" value="UniProtKB-SubCell"/>
</dbReference>
<dbReference type="PANTHER" id="PTHR21649">
    <property type="entry name" value="CHLOROPHYLL A/B BINDING PROTEIN"/>
    <property type="match status" value="1"/>
</dbReference>
<evidence type="ECO:0000256" key="3">
    <source>
        <dbReference type="ARBA" id="ARBA00022531"/>
    </source>
</evidence>
<feature type="binding site" evidence="5">
    <location>
        <position position="213"/>
    </location>
    <ligand>
        <name>chlorophyll a</name>
        <dbReference type="ChEBI" id="CHEBI:58416"/>
        <label>1</label>
    </ligand>
</feature>
<dbReference type="Gene3D" id="1.10.3460.10">
    <property type="entry name" value="Chlorophyll a/b binding protein domain"/>
    <property type="match status" value="1"/>
</dbReference>
<dbReference type="InterPro" id="IPR022796">
    <property type="entry name" value="Chloroa_b-bind"/>
</dbReference>
<evidence type="ECO:0000256" key="1">
    <source>
        <dbReference type="ARBA" id="ARBA00004229"/>
    </source>
</evidence>
<evidence type="ECO:0000256" key="2">
    <source>
        <dbReference type="ARBA" id="ARBA00022528"/>
    </source>
</evidence>
<dbReference type="GO" id="GO:0016168">
    <property type="term" value="F:chlorophyll binding"/>
    <property type="evidence" value="ECO:0007669"/>
    <property type="project" value="UniProtKB-KW"/>
</dbReference>
<organism evidence="6">
    <name type="scientific">Chrysotila carterae</name>
    <name type="common">Marine alga</name>
    <name type="synonym">Syracosphaera carterae</name>
    <dbReference type="NCBI Taxonomy" id="13221"/>
    <lineage>
        <taxon>Eukaryota</taxon>
        <taxon>Haptista</taxon>
        <taxon>Haptophyta</taxon>
        <taxon>Prymnesiophyceae</taxon>
        <taxon>Isochrysidales</taxon>
        <taxon>Isochrysidaceae</taxon>
        <taxon>Chrysotila</taxon>
    </lineage>
</organism>
<name>A0A7S4EXZ7_CHRCT</name>
<dbReference type="EMBL" id="HBIZ01019719">
    <property type="protein sequence ID" value="CAE0759775.1"/>
    <property type="molecule type" value="Transcribed_RNA"/>
</dbReference>
<keyword evidence="5" id="KW-0157">Chromophore</keyword>
<feature type="binding site" evidence="5">
    <location>
        <position position="91"/>
    </location>
    <ligand>
        <name>chlorophyll a</name>
        <dbReference type="ChEBI" id="CHEBI:58416"/>
        <label>1</label>
    </ligand>
</feature>
<evidence type="ECO:0000256" key="5">
    <source>
        <dbReference type="PIRSR" id="PIRSR601344-1"/>
    </source>
</evidence>
<feature type="binding site" evidence="5">
    <location>
        <position position="88"/>
    </location>
    <ligand>
        <name>chlorophyll a</name>
        <dbReference type="ChEBI" id="CHEBI:58416"/>
        <label>1</label>
    </ligand>
</feature>
<proteinExistence type="predicted"/>
<dbReference type="SUPFAM" id="SSF103511">
    <property type="entry name" value="Chlorophyll a-b binding protein"/>
    <property type="match status" value="1"/>
</dbReference>
<comment type="subcellular location">
    <subcellularLocation>
        <location evidence="1">Plastid</location>
        <location evidence="1">Chloroplast</location>
    </subcellularLocation>
</comment>
<protein>
    <submittedName>
        <fullName evidence="6">Uncharacterized protein</fullName>
    </submittedName>
</protein>
<keyword evidence="5" id="KW-0148">Chlorophyll</keyword>
<sequence>MIYARSSVAIAAVLSFSTQSEAFFGPMKTPKNVEKPKGPGRSIVDGTTGLPGDVGFDPLSLANIDIPLLTSDTSRSKTAILRDYQDAELKHGRLAMLAAVAFPLQEKFNPLLAAMFKLPNLVEETDGLSPTVLNGGLEQGPIPFSVITFGFLVALVELRGIDIKRAEGDDWVIGDYRSLRIAEPGTEQFFKLQEGEIWNSRIAMMAILAYVAQEFVSGISTADTIPGLGA</sequence>
<accession>A0A7S4EXZ7</accession>
<keyword evidence="3" id="KW-0602">Photosynthesis</keyword>
<feature type="binding site" evidence="5">
    <location>
        <position position="199"/>
    </location>
    <ligand>
        <name>chlorophyll a</name>
        <dbReference type="ChEBI" id="CHEBI:58416"/>
        <label>1</label>
    </ligand>
</feature>
<gene>
    <name evidence="6" type="ORF">PCAR00345_LOCUS12381</name>
</gene>
<dbReference type="GO" id="GO:0016020">
    <property type="term" value="C:membrane"/>
    <property type="evidence" value="ECO:0007669"/>
    <property type="project" value="InterPro"/>
</dbReference>
<feature type="binding site" description="axial binding residue" evidence="5">
    <location>
        <position position="157"/>
    </location>
    <ligand>
        <name>chlorophyll b</name>
        <dbReference type="ChEBI" id="CHEBI:61721"/>
        <label>1</label>
    </ligand>
    <ligandPart>
        <name>Mg</name>
        <dbReference type="ChEBI" id="CHEBI:25107"/>
    </ligandPart>
</feature>
<dbReference type="InterPro" id="IPR001344">
    <property type="entry name" value="Chloro_AB-bd_pln"/>
</dbReference>
<feature type="binding site" description="axial binding residue" evidence="5">
    <location>
        <position position="93"/>
    </location>
    <ligand>
        <name>chlorophyll b</name>
        <dbReference type="ChEBI" id="CHEBI:61721"/>
        <label>1</label>
    </ligand>
    <ligandPart>
        <name>Mg</name>
        <dbReference type="ChEBI" id="CHEBI:25107"/>
    </ligandPart>
</feature>
<dbReference type="AlphaFoldDB" id="A0A7S4EXZ7"/>
<keyword evidence="2" id="KW-0150">Chloroplast</keyword>
<feature type="binding site" evidence="5">
    <location>
        <position position="201"/>
    </location>
    <ligand>
        <name>chlorophyll a</name>
        <dbReference type="ChEBI" id="CHEBI:58416"/>
        <label>1</label>
    </ligand>
</feature>
<reference evidence="6" key="1">
    <citation type="submission" date="2021-01" db="EMBL/GenBank/DDBJ databases">
        <authorList>
            <person name="Corre E."/>
            <person name="Pelletier E."/>
            <person name="Niang G."/>
            <person name="Scheremetjew M."/>
            <person name="Finn R."/>
            <person name="Kale V."/>
            <person name="Holt S."/>
            <person name="Cochrane G."/>
            <person name="Meng A."/>
            <person name="Brown T."/>
            <person name="Cohen L."/>
        </authorList>
    </citation>
    <scope>NUCLEOTIDE SEQUENCE</scope>
    <source>
        <strain evidence="6">CCMP645</strain>
    </source>
</reference>
<keyword evidence="4" id="KW-0934">Plastid</keyword>
<dbReference type="GO" id="GO:0009765">
    <property type="term" value="P:photosynthesis, light harvesting"/>
    <property type="evidence" value="ECO:0007669"/>
    <property type="project" value="InterPro"/>
</dbReference>
<feature type="binding site" evidence="5">
    <location>
        <position position="196"/>
    </location>
    <ligand>
        <name>chlorophyll a</name>
        <dbReference type="ChEBI" id="CHEBI:58416"/>
        <label>1</label>
    </ligand>
</feature>
<dbReference type="Pfam" id="PF00504">
    <property type="entry name" value="Chloroa_b-bind"/>
    <property type="match status" value="1"/>
</dbReference>